<name>A0A7R8YMT1_HERIL</name>
<organism evidence="1 2">
    <name type="scientific">Hermetia illucens</name>
    <name type="common">Black soldier fly</name>
    <dbReference type="NCBI Taxonomy" id="343691"/>
    <lineage>
        <taxon>Eukaryota</taxon>
        <taxon>Metazoa</taxon>
        <taxon>Ecdysozoa</taxon>
        <taxon>Arthropoda</taxon>
        <taxon>Hexapoda</taxon>
        <taxon>Insecta</taxon>
        <taxon>Pterygota</taxon>
        <taxon>Neoptera</taxon>
        <taxon>Endopterygota</taxon>
        <taxon>Diptera</taxon>
        <taxon>Brachycera</taxon>
        <taxon>Stratiomyomorpha</taxon>
        <taxon>Stratiomyidae</taxon>
        <taxon>Hermetiinae</taxon>
        <taxon>Hermetia</taxon>
    </lineage>
</organism>
<gene>
    <name evidence="1" type="ORF">HERILL_LOCUS1077</name>
</gene>
<dbReference type="InParanoid" id="A0A7R8YMT1"/>
<accession>A0A7R8YMT1</accession>
<proteinExistence type="predicted"/>
<reference evidence="1 2" key="1">
    <citation type="submission" date="2020-11" db="EMBL/GenBank/DDBJ databases">
        <authorList>
            <person name="Wallbank WR R."/>
            <person name="Pardo Diaz C."/>
            <person name="Kozak K."/>
            <person name="Martin S."/>
            <person name="Jiggins C."/>
            <person name="Moest M."/>
            <person name="Warren A I."/>
            <person name="Generalovic N T."/>
            <person name="Byers J.R.P. K."/>
            <person name="Montejo-Kovacevich G."/>
            <person name="Yen C E."/>
        </authorList>
    </citation>
    <scope>NUCLEOTIDE SEQUENCE [LARGE SCALE GENOMIC DNA]</scope>
</reference>
<evidence type="ECO:0000313" key="2">
    <source>
        <dbReference type="Proteomes" id="UP000594454"/>
    </source>
</evidence>
<dbReference type="Proteomes" id="UP000594454">
    <property type="component" value="Chromosome 1"/>
</dbReference>
<keyword evidence="2" id="KW-1185">Reference proteome</keyword>
<evidence type="ECO:0000313" key="1">
    <source>
        <dbReference type="EMBL" id="CAD7077760.1"/>
    </source>
</evidence>
<dbReference type="EMBL" id="LR899009">
    <property type="protein sequence ID" value="CAD7077760.1"/>
    <property type="molecule type" value="Genomic_DNA"/>
</dbReference>
<dbReference type="AlphaFoldDB" id="A0A7R8YMT1"/>
<sequence length="77" mass="8609">MSYEDGEEPIKEEDIPPSIKADLVSFGVEFQCGGKNADGSVYHIETTSHCIVKYILKESGEYYLEKVDNSRGCESWG</sequence>
<protein>
    <submittedName>
        <fullName evidence="1">Uncharacterized protein</fullName>
    </submittedName>
</protein>